<evidence type="ECO:0000256" key="4">
    <source>
        <dbReference type="SAM" id="MobiDB-lite"/>
    </source>
</evidence>
<keyword evidence="7" id="KW-1185">Reference proteome</keyword>
<dbReference type="InterPro" id="IPR003653">
    <property type="entry name" value="Peptidase_C48_C"/>
</dbReference>
<protein>
    <recommendedName>
        <fullName evidence="5">Ubiquitin-like protease family profile domain-containing protein</fullName>
    </recommendedName>
</protein>
<dbReference type="EMBL" id="JADBGQ010000002">
    <property type="protein sequence ID" value="KAG5410945.1"/>
    <property type="molecule type" value="Genomic_DNA"/>
</dbReference>
<evidence type="ECO:0000313" key="6">
    <source>
        <dbReference type="EMBL" id="KAG5410945.1"/>
    </source>
</evidence>
<comment type="similarity">
    <text evidence="1">Belongs to the peptidase C48 family.</text>
</comment>
<reference evidence="6 7" key="1">
    <citation type="submission" date="2021-03" db="EMBL/GenBank/DDBJ databases">
        <authorList>
            <person name="King G.J."/>
            <person name="Bancroft I."/>
            <person name="Baten A."/>
            <person name="Bloomfield J."/>
            <person name="Borpatragohain P."/>
            <person name="He Z."/>
            <person name="Irish N."/>
            <person name="Irwin J."/>
            <person name="Liu K."/>
            <person name="Mauleon R.P."/>
            <person name="Moore J."/>
            <person name="Morris R."/>
            <person name="Ostergaard L."/>
            <person name="Wang B."/>
            <person name="Wells R."/>
        </authorList>
    </citation>
    <scope>NUCLEOTIDE SEQUENCE [LARGE SCALE GENOMIC DNA]</scope>
    <source>
        <strain evidence="6">R-o-18</strain>
        <tissue evidence="6">Leaf</tissue>
    </source>
</reference>
<keyword evidence="2" id="KW-0645">Protease</keyword>
<feature type="compositionally biased region" description="Low complexity" evidence="4">
    <location>
        <begin position="54"/>
        <end position="71"/>
    </location>
</feature>
<organism evidence="6 7">
    <name type="scientific">Brassica rapa subsp. trilocularis</name>
    <dbReference type="NCBI Taxonomy" id="1813537"/>
    <lineage>
        <taxon>Eukaryota</taxon>
        <taxon>Viridiplantae</taxon>
        <taxon>Streptophyta</taxon>
        <taxon>Embryophyta</taxon>
        <taxon>Tracheophyta</taxon>
        <taxon>Spermatophyta</taxon>
        <taxon>Magnoliopsida</taxon>
        <taxon>eudicotyledons</taxon>
        <taxon>Gunneridae</taxon>
        <taxon>Pentapetalae</taxon>
        <taxon>rosids</taxon>
        <taxon>malvids</taxon>
        <taxon>Brassicales</taxon>
        <taxon>Brassicaceae</taxon>
        <taxon>Brassiceae</taxon>
        <taxon>Brassica</taxon>
    </lineage>
</organism>
<evidence type="ECO:0000313" key="7">
    <source>
        <dbReference type="Proteomes" id="UP000823674"/>
    </source>
</evidence>
<gene>
    <name evidence="6" type="primary">A02p039320.1_BraROA</name>
    <name evidence="6" type="ORF">IGI04_007264</name>
</gene>
<dbReference type="Gene3D" id="3.40.395.10">
    <property type="entry name" value="Adenoviral Proteinase, Chain A"/>
    <property type="match status" value="1"/>
</dbReference>
<accession>A0ABQ7NJ73</accession>
<feature type="domain" description="Ubiquitin-like protease family profile" evidence="5">
    <location>
        <begin position="317"/>
        <end position="458"/>
    </location>
</feature>
<dbReference type="InterPro" id="IPR038765">
    <property type="entry name" value="Papain-like_cys_pep_sf"/>
</dbReference>
<name>A0ABQ7NJ73_BRACM</name>
<dbReference type="Proteomes" id="UP000823674">
    <property type="component" value="Chromosome A02"/>
</dbReference>
<comment type="caution">
    <text evidence="6">The sequence shown here is derived from an EMBL/GenBank/DDBJ whole genome shotgun (WGS) entry which is preliminary data.</text>
</comment>
<evidence type="ECO:0000259" key="5">
    <source>
        <dbReference type="Pfam" id="PF02902"/>
    </source>
</evidence>
<sequence>MVASKGSWKWTQECSAVEGTKPLTNHVYVKQEPPQQTVNEDRRAQKRARTEVFTEAPSEPTSDPPTESSASWNGLKRGENEQMFKDMTKVMTNGFGQCVKEMYLLVDKMEYVEKKVGINQKGTNSNELQLTVSDLTKPALEPGSESVNQEKVRSLNNVHDDNIDPSGIKEPSVVIMDKQKSTISDLMKQDGRCKTKKDDVMALCRAKSDRERKLDAAQQSSFKGNRTAKLIIPTKKIGIINYLFFKKTPGSESLWYAILRTPMKWLVDSAYKRLLQVFPKSSRSLPEVAWKSSRSLLEVFPISFEKSVYLVMFSMQNVDGFINLLRLRFSNNPEHFRTDSLCFLDHHFEQMWINKYGEFKSSETGYNGLGRTLPAGSYNLYEGLAPKYRQTKKVWGSDVDDIYAPVKYNNDHWIASWIPIPNKHLTIWDSTPTHIRTAQLAELMKPFTTMVPYLLVEFPSSD</sequence>
<keyword evidence="3" id="KW-0378">Hydrolase</keyword>
<feature type="region of interest" description="Disordered" evidence="4">
    <location>
        <begin position="21"/>
        <end position="74"/>
    </location>
</feature>
<evidence type="ECO:0000256" key="1">
    <source>
        <dbReference type="ARBA" id="ARBA00005234"/>
    </source>
</evidence>
<evidence type="ECO:0000256" key="3">
    <source>
        <dbReference type="ARBA" id="ARBA00022801"/>
    </source>
</evidence>
<evidence type="ECO:0000256" key="2">
    <source>
        <dbReference type="ARBA" id="ARBA00022670"/>
    </source>
</evidence>
<dbReference type="Pfam" id="PF02902">
    <property type="entry name" value="Peptidase_C48"/>
    <property type="match status" value="1"/>
</dbReference>
<proteinExistence type="inferred from homology"/>
<dbReference type="SUPFAM" id="SSF54001">
    <property type="entry name" value="Cysteine proteinases"/>
    <property type="match status" value="1"/>
</dbReference>
<feature type="compositionally biased region" description="Basic and acidic residues" evidence="4">
    <location>
        <begin position="39"/>
        <end position="52"/>
    </location>
</feature>